<evidence type="ECO:0000259" key="6">
    <source>
        <dbReference type="Pfam" id="PF04085"/>
    </source>
</evidence>
<dbReference type="Gene3D" id="2.40.10.340">
    <property type="entry name" value="Rod shape-determining protein MreC, domain 1"/>
    <property type="match status" value="1"/>
</dbReference>
<reference evidence="7 8" key="1">
    <citation type="journal article" date="2014" name="Genome Announc.">
        <title>Draft genome sequences of eight enterohepatic helicobacter species isolated from both laboratory and wild rodents.</title>
        <authorList>
            <person name="Sheh A."/>
            <person name="Shen Z."/>
            <person name="Fox J.G."/>
        </authorList>
    </citation>
    <scope>NUCLEOTIDE SEQUENCE [LARGE SCALE GENOMIC DNA]</scope>
    <source>
        <strain evidence="7 8">MIT 01-6451</strain>
    </source>
</reference>
<accession>A0A4U8TRM9</accession>
<gene>
    <name evidence="7" type="primary">mreC</name>
    <name evidence="7" type="ORF">LS65_002615</name>
</gene>
<comment type="caution">
    <text evidence="7">The sequence shown here is derived from an EMBL/GenBank/DDBJ whole genome shotgun (WGS) entry which is preliminary data.</text>
</comment>
<organism evidence="7 8">
    <name type="scientific">Helicobacter japonicus</name>
    <dbReference type="NCBI Taxonomy" id="425400"/>
    <lineage>
        <taxon>Bacteria</taxon>
        <taxon>Pseudomonadati</taxon>
        <taxon>Campylobacterota</taxon>
        <taxon>Epsilonproteobacteria</taxon>
        <taxon>Campylobacterales</taxon>
        <taxon>Helicobacteraceae</taxon>
        <taxon>Helicobacter</taxon>
    </lineage>
</organism>
<dbReference type="Proteomes" id="UP000029707">
    <property type="component" value="Unassembled WGS sequence"/>
</dbReference>
<dbReference type="GO" id="GO:0005886">
    <property type="term" value="C:plasma membrane"/>
    <property type="evidence" value="ECO:0007669"/>
    <property type="project" value="TreeGrafter"/>
</dbReference>
<dbReference type="InterPro" id="IPR055342">
    <property type="entry name" value="MreC_beta-barrel_core"/>
</dbReference>
<dbReference type="InterPro" id="IPR007221">
    <property type="entry name" value="MreC"/>
</dbReference>
<evidence type="ECO:0000256" key="3">
    <source>
        <dbReference type="ARBA" id="ARBA00022960"/>
    </source>
</evidence>
<name>A0A4U8TRM9_9HELI</name>
<keyword evidence="5" id="KW-0472">Membrane</keyword>
<feature type="transmembrane region" description="Helical" evidence="5">
    <location>
        <begin position="5"/>
        <end position="22"/>
    </location>
</feature>
<dbReference type="RefSeq" id="WP_052061126.1">
    <property type="nucleotide sequence ID" value="NZ_CAJUDB010000001.1"/>
</dbReference>
<protein>
    <recommendedName>
        <fullName evidence="2">Cell shape-determining protein MreC</fullName>
    </recommendedName>
    <alternativeName>
        <fullName evidence="4">Cell shape protein MreC</fullName>
    </alternativeName>
</protein>
<proteinExistence type="inferred from homology"/>
<evidence type="ECO:0000313" key="7">
    <source>
        <dbReference type="EMBL" id="TLE02836.1"/>
    </source>
</evidence>
<keyword evidence="3" id="KW-0133">Cell shape</keyword>
<dbReference type="NCBIfam" id="NF010507">
    <property type="entry name" value="PRK13922.10-6"/>
    <property type="match status" value="1"/>
</dbReference>
<evidence type="ECO:0000256" key="5">
    <source>
        <dbReference type="SAM" id="Phobius"/>
    </source>
</evidence>
<evidence type="ECO:0000256" key="2">
    <source>
        <dbReference type="ARBA" id="ARBA00013855"/>
    </source>
</evidence>
<dbReference type="GO" id="GO:0008360">
    <property type="term" value="P:regulation of cell shape"/>
    <property type="evidence" value="ECO:0007669"/>
    <property type="project" value="UniProtKB-KW"/>
</dbReference>
<keyword evidence="5" id="KW-0812">Transmembrane</keyword>
<feature type="domain" description="Rod shape-determining protein MreC beta-barrel core" evidence="6">
    <location>
        <begin position="170"/>
        <end position="260"/>
    </location>
</feature>
<evidence type="ECO:0000256" key="4">
    <source>
        <dbReference type="ARBA" id="ARBA00032089"/>
    </source>
</evidence>
<keyword evidence="8" id="KW-1185">Reference proteome</keyword>
<dbReference type="InterPro" id="IPR042175">
    <property type="entry name" value="Cell/Rod_MreC_2"/>
</dbReference>
<dbReference type="Pfam" id="PF04085">
    <property type="entry name" value="MreC"/>
    <property type="match status" value="1"/>
</dbReference>
<dbReference type="AlphaFoldDB" id="A0A4U8TRM9"/>
<dbReference type="PANTHER" id="PTHR34138">
    <property type="entry name" value="CELL SHAPE-DETERMINING PROTEIN MREC"/>
    <property type="match status" value="1"/>
</dbReference>
<dbReference type="GeneID" id="82320650"/>
<evidence type="ECO:0000256" key="1">
    <source>
        <dbReference type="ARBA" id="ARBA00009369"/>
    </source>
</evidence>
<evidence type="ECO:0000313" key="8">
    <source>
        <dbReference type="Proteomes" id="UP000029707"/>
    </source>
</evidence>
<dbReference type="Gene3D" id="2.40.10.350">
    <property type="entry name" value="Rod shape-determining protein MreC, domain 2"/>
    <property type="match status" value="1"/>
</dbReference>
<dbReference type="InterPro" id="IPR042177">
    <property type="entry name" value="Cell/Rod_1"/>
</dbReference>
<dbReference type="EMBL" id="JRMQ02000002">
    <property type="protein sequence ID" value="TLE02836.1"/>
    <property type="molecule type" value="Genomic_DNA"/>
</dbReference>
<comment type="similarity">
    <text evidence="1">Belongs to the MreC family.</text>
</comment>
<dbReference type="OrthoDB" id="5372414at2"/>
<dbReference type="PANTHER" id="PTHR34138:SF1">
    <property type="entry name" value="CELL SHAPE-DETERMINING PROTEIN MREC"/>
    <property type="match status" value="1"/>
</dbReference>
<sequence>MRFRILVFGIVFFSIILIIMELDKSVQVKILGTSDYVKVLFLDFKENIENIYNKHFDQAEQIEALKTKVADYDKLYLENKSLKNDVIKFNDLIGKGGITRASNKIHPARIISFVTLGQRDRVWLDTDLSEYHQNGIGKIENRIFGIVKDNVALGVAVVQNGRLEGFLNGNENCNYDVYIGENRIMGIASGSRNGLLLVDYVSDWSSIHKGDKVFTSGLDGIFLENIPVGVVESIRENYGYVSVDVKPYANIDGLSYVWVIDREVSFGEIKPDTEQSE</sequence>
<keyword evidence="5" id="KW-1133">Transmembrane helix</keyword>